<dbReference type="SMART" id="SM00406">
    <property type="entry name" value="IGv"/>
    <property type="match status" value="1"/>
</dbReference>
<evidence type="ECO:0000259" key="6">
    <source>
        <dbReference type="PROSITE" id="PS50835"/>
    </source>
</evidence>
<evidence type="ECO:0000313" key="8">
    <source>
        <dbReference type="Proteomes" id="UP000314986"/>
    </source>
</evidence>
<feature type="domain" description="Ig-like" evidence="6">
    <location>
        <begin position="15"/>
        <end position="119"/>
    </location>
</feature>
<dbReference type="SUPFAM" id="SSF48726">
    <property type="entry name" value="Immunoglobulin"/>
    <property type="match status" value="1"/>
</dbReference>
<reference evidence="8" key="2">
    <citation type="journal article" date="2007" name="PLoS Biol.">
        <title>Survey sequencing and comparative analysis of the elephant shark (Callorhinchus milii) genome.</title>
        <authorList>
            <person name="Venkatesh B."/>
            <person name="Kirkness E.F."/>
            <person name="Loh Y.H."/>
            <person name="Halpern A.L."/>
            <person name="Lee A.P."/>
            <person name="Johnson J."/>
            <person name="Dandona N."/>
            <person name="Viswanathan L.D."/>
            <person name="Tay A."/>
            <person name="Venter J.C."/>
            <person name="Strausberg R.L."/>
            <person name="Brenner S."/>
        </authorList>
    </citation>
    <scope>NUCLEOTIDE SEQUENCE [LARGE SCALE GENOMIC DNA]</scope>
</reference>
<dbReference type="GeneTree" id="ENSGT01030000234557"/>
<dbReference type="InParanoid" id="A0A4W3GF75"/>
<dbReference type="GO" id="GO:0042101">
    <property type="term" value="C:T cell receptor complex"/>
    <property type="evidence" value="ECO:0007669"/>
    <property type="project" value="UniProtKB-KW"/>
</dbReference>
<keyword evidence="1" id="KW-0732">Signal</keyword>
<sequence>MLLHCVCFPGYCGGDSVTQLESALTVNEGEDVSLQCNYTATSITTPYLFWYRHYPNRAPEYILWTYSRGQPQHADFAKERFSTKLDESRRTVPLNISQVRITDSAAYYCALSPTEAQISDSALQKLPCGVLQLSGYSTHLASSKQARYVCSIHGKAL</sequence>
<dbReference type="PANTHER" id="PTHR19367:SF18">
    <property type="entry name" value="T CELL RECEPTOR ALPHA VARIABLE 16"/>
    <property type="match status" value="1"/>
</dbReference>
<reference evidence="7" key="5">
    <citation type="submission" date="2025-09" db="UniProtKB">
        <authorList>
            <consortium name="Ensembl"/>
        </authorList>
    </citation>
    <scope>IDENTIFICATION</scope>
</reference>
<organism evidence="7 8">
    <name type="scientific">Callorhinchus milii</name>
    <name type="common">Ghost shark</name>
    <dbReference type="NCBI Taxonomy" id="7868"/>
    <lineage>
        <taxon>Eukaryota</taxon>
        <taxon>Metazoa</taxon>
        <taxon>Chordata</taxon>
        <taxon>Craniata</taxon>
        <taxon>Vertebrata</taxon>
        <taxon>Chondrichthyes</taxon>
        <taxon>Holocephali</taxon>
        <taxon>Chimaeriformes</taxon>
        <taxon>Callorhinchidae</taxon>
        <taxon>Callorhinchus</taxon>
    </lineage>
</organism>
<dbReference type="InterPro" id="IPR007110">
    <property type="entry name" value="Ig-like_dom"/>
</dbReference>
<keyword evidence="8" id="KW-1185">Reference proteome</keyword>
<dbReference type="Ensembl" id="ENSCMIT00000001616.1">
    <property type="protein sequence ID" value="ENSCMIP00000001552.1"/>
    <property type="gene ID" value="ENSCMIG00000000989.1"/>
</dbReference>
<evidence type="ECO:0000313" key="7">
    <source>
        <dbReference type="Ensembl" id="ENSCMIP00000001552.1"/>
    </source>
</evidence>
<dbReference type="Gene3D" id="2.60.40.10">
    <property type="entry name" value="Immunoglobulins"/>
    <property type="match status" value="1"/>
</dbReference>
<reference evidence="7" key="4">
    <citation type="submission" date="2025-08" db="UniProtKB">
        <authorList>
            <consortium name="Ensembl"/>
        </authorList>
    </citation>
    <scope>IDENTIFICATION</scope>
</reference>
<evidence type="ECO:0000256" key="3">
    <source>
        <dbReference type="ARBA" id="ARBA00023170"/>
    </source>
</evidence>
<dbReference type="PROSITE" id="PS50835">
    <property type="entry name" value="IG_LIKE"/>
    <property type="match status" value="1"/>
</dbReference>
<dbReference type="SMART" id="SM00409">
    <property type="entry name" value="IG"/>
    <property type="match status" value="1"/>
</dbReference>
<dbReference type="AlphaFoldDB" id="A0A4W3GF75"/>
<dbReference type="Pfam" id="PF07686">
    <property type="entry name" value="V-set"/>
    <property type="match status" value="1"/>
</dbReference>
<keyword evidence="3" id="KW-0675">Receptor</keyword>
<dbReference type="InterPro" id="IPR036179">
    <property type="entry name" value="Ig-like_dom_sf"/>
</dbReference>
<dbReference type="InterPro" id="IPR051287">
    <property type="entry name" value="TCR_variable_region"/>
</dbReference>
<dbReference type="GO" id="GO:0002250">
    <property type="term" value="P:adaptive immune response"/>
    <property type="evidence" value="ECO:0007669"/>
    <property type="project" value="UniProtKB-KW"/>
</dbReference>
<keyword evidence="4" id="KW-0393">Immunoglobulin domain</keyword>
<keyword evidence="5" id="KW-0391">Immunity</keyword>
<accession>A0A4W3GF75</accession>
<reference evidence="8" key="1">
    <citation type="journal article" date="2006" name="Science">
        <title>Ancient noncoding elements conserved in the human genome.</title>
        <authorList>
            <person name="Venkatesh B."/>
            <person name="Kirkness E.F."/>
            <person name="Loh Y.H."/>
            <person name="Halpern A.L."/>
            <person name="Lee A.P."/>
            <person name="Johnson J."/>
            <person name="Dandona N."/>
            <person name="Viswanathan L.D."/>
            <person name="Tay A."/>
            <person name="Venter J.C."/>
            <person name="Strausberg R.L."/>
            <person name="Brenner S."/>
        </authorList>
    </citation>
    <scope>NUCLEOTIDE SEQUENCE [LARGE SCALE GENOMIC DNA]</scope>
</reference>
<evidence type="ECO:0000256" key="2">
    <source>
        <dbReference type="ARBA" id="ARBA00023130"/>
    </source>
</evidence>
<evidence type="ECO:0000256" key="1">
    <source>
        <dbReference type="ARBA" id="ARBA00022729"/>
    </source>
</evidence>
<reference evidence="8" key="3">
    <citation type="journal article" date="2014" name="Nature">
        <title>Elephant shark genome provides unique insights into gnathostome evolution.</title>
        <authorList>
            <consortium name="International Elephant Shark Genome Sequencing Consortium"/>
            <person name="Venkatesh B."/>
            <person name="Lee A.P."/>
            <person name="Ravi V."/>
            <person name="Maurya A.K."/>
            <person name="Lian M.M."/>
            <person name="Swann J.B."/>
            <person name="Ohta Y."/>
            <person name="Flajnik M.F."/>
            <person name="Sutoh Y."/>
            <person name="Kasahara M."/>
            <person name="Hoon S."/>
            <person name="Gangu V."/>
            <person name="Roy S.W."/>
            <person name="Irimia M."/>
            <person name="Korzh V."/>
            <person name="Kondrychyn I."/>
            <person name="Lim Z.W."/>
            <person name="Tay B.H."/>
            <person name="Tohari S."/>
            <person name="Kong K.W."/>
            <person name="Ho S."/>
            <person name="Lorente-Galdos B."/>
            <person name="Quilez J."/>
            <person name="Marques-Bonet T."/>
            <person name="Raney B.J."/>
            <person name="Ingham P.W."/>
            <person name="Tay A."/>
            <person name="Hillier L.W."/>
            <person name="Minx P."/>
            <person name="Boehm T."/>
            <person name="Wilson R.K."/>
            <person name="Brenner S."/>
            <person name="Warren W.C."/>
        </authorList>
    </citation>
    <scope>NUCLEOTIDE SEQUENCE [LARGE SCALE GENOMIC DNA]</scope>
</reference>
<dbReference type="InterPro" id="IPR013106">
    <property type="entry name" value="Ig_V-set"/>
</dbReference>
<dbReference type="PANTHER" id="PTHR19367">
    <property type="entry name" value="T-CELL RECEPTOR ALPHA CHAIN V REGION"/>
    <property type="match status" value="1"/>
</dbReference>
<dbReference type="InterPro" id="IPR013783">
    <property type="entry name" value="Ig-like_fold"/>
</dbReference>
<evidence type="ECO:0000256" key="4">
    <source>
        <dbReference type="ARBA" id="ARBA00023319"/>
    </source>
</evidence>
<keyword evidence="2" id="KW-1064">Adaptive immunity</keyword>
<dbReference type="Proteomes" id="UP000314986">
    <property type="component" value="Unassembled WGS sequence"/>
</dbReference>
<dbReference type="OMA" id="WQHSAGA"/>
<dbReference type="InterPro" id="IPR003599">
    <property type="entry name" value="Ig_sub"/>
</dbReference>
<protein>
    <recommendedName>
        <fullName evidence="6">Ig-like domain-containing protein</fullName>
    </recommendedName>
</protein>
<evidence type="ECO:0000256" key="5">
    <source>
        <dbReference type="ARBA" id="ARBA00043266"/>
    </source>
</evidence>
<keyword evidence="5" id="KW-1279">T cell receptor</keyword>
<proteinExistence type="predicted"/>
<name>A0A4W3GF75_CALMI</name>